<dbReference type="GO" id="GO:0016020">
    <property type="term" value="C:membrane"/>
    <property type="evidence" value="ECO:0007669"/>
    <property type="project" value="TreeGrafter"/>
</dbReference>
<accession>A0A2P8DVQ3</accession>
<feature type="domain" description="AB hydrolase-1" evidence="1">
    <location>
        <begin position="33"/>
        <end position="270"/>
    </location>
</feature>
<dbReference type="PANTHER" id="PTHR43798">
    <property type="entry name" value="MONOACYLGLYCEROL LIPASE"/>
    <property type="match status" value="1"/>
</dbReference>
<dbReference type="PRINTS" id="PR00111">
    <property type="entry name" value="ABHYDROLASE"/>
</dbReference>
<dbReference type="Pfam" id="PF12697">
    <property type="entry name" value="Abhydrolase_6"/>
    <property type="match status" value="1"/>
</dbReference>
<dbReference type="EMBL" id="PYGE01000014">
    <property type="protein sequence ID" value="PSL01302.1"/>
    <property type="molecule type" value="Genomic_DNA"/>
</dbReference>
<name>A0A2P8DVQ3_9ACTN</name>
<dbReference type="PANTHER" id="PTHR43798:SF33">
    <property type="entry name" value="HYDROLASE, PUTATIVE (AFU_ORTHOLOGUE AFUA_2G14860)-RELATED"/>
    <property type="match status" value="1"/>
</dbReference>
<dbReference type="InterPro" id="IPR050266">
    <property type="entry name" value="AB_hydrolase_sf"/>
</dbReference>
<comment type="caution">
    <text evidence="2">The sequence shown here is derived from an EMBL/GenBank/DDBJ whole genome shotgun (WGS) entry which is preliminary data.</text>
</comment>
<dbReference type="RefSeq" id="WP_205740548.1">
    <property type="nucleotide sequence ID" value="NZ_ML142899.1"/>
</dbReference>
<sequence>MTQQATVTWRLPSTVGVSAGEVATGVFGEGPPVVLVHGTPAWSYLWRDVVPLLARRYTVHVWDLLGFGDSRLADGAEPSIATQARTLAELIEHWSLDEPRLVGHDIGGGIVLRTHLIERVPALQLALLDAAVLGPWNTTFTEHMQRHAEAYRTMPPHVFGDIVAPRLRTAVHRPMPDDVAAAYLWPWRGEAGQRRWVDQVASVSFDDTRDVVARLDRIAAETLVLWGEEDGWLDTSTADRLAAAIPGAQQSRVAGAGHFVAEDDPDGTARELLRFFDRKSA</sequence>
<dbReference type="AlphaFoldDB" id="A0A2P8DVQ3"/>
<protein>
    <submittedName>
        <fullName evidence="2">Pimeloyl-ACP methyl ester carboxylesterase</fullName>
    </submittedName>
</protein>
<proteinExistence type="predicted"/>
<dbReference type="SUPFAM" id="SSF53474">
    <property type="entry name" value="alpha/beta-Hydrolases"/>
    <property type="match status" value="1"/>
</dbReference>
<evidence type="ECO:0000259" key="1">
    <source>
        <dbReference type="Pfam" id="PF12697"/>
    </source>
</evidence>
<dbReference type="InterPro" id="IPR000073">
    <property type="entry name" value="AB_hydrolase_1"/>
</dbReference>
<organism evidence="2 3">
    <name type="scientific">Haloactinopolyspora alba</name>
    <dbReference type="NCBI Taxonomy" id="648780"/>
    <lineage>
        <taxon>Bacteria</taxon>
        <taxon>Bacillati</taxon>
        <taxon>Actinomycetota</taxon>
        <taxon>Actinomycetes</taxon>
        <taxon>Jiangellales</taxon>
        <taxon>Jiangellaceae</taxon>
        <taxon>Haloactinopolyspora</taxon>
    </lineage>
</organism>
<dbReference type="Gene3D" id="3.40.50.1820">
    <property type="entry name" value="alpha/beta hydrolase"/>
    <property type="match status" value="1"/>
</dbReference>
<keyword evidence="3" id="KW-1185">Reference proteome</keyword>
<dbReference type="Proteomes" id="UP000243528">
    <property type="component" value="Unassembled WGS sequence"/>
</dbReference>
<gene>
    <name evidence="2" type="ORF">CLV30_11432</name>
</gene>
<dbReference type="GO" id="GO:0003824">
    <property type="term" value="F:catalytic activity"/>
    <property type="evidence" value="ECO:0007669"/>
    <property type="project" value="UniProtKB-ARBA"/>
</dbReference>
<dbReference type="InterPro" id="IPR029058">
    <property type="entry name" value="AB_hydrolase_fold"/>
</dbReference>
<evidence type="ECO:0000313" key="2">
    <source>
        <dbReference type="EMBL" id="PSL01302.1"/>
    </source>
</evidence>
<reference evidence="2 3" key="1">
    <citation type="submission" date="2018-03" db="EMBL/GenBank/DDBJ databases">
        <title>Genomic Encyclopedia of Archaeal and Bacterial Type Strains, Phase II (KMG-II): from individual species to whole genera.</title>
        <authorList>
            <person name="Goeker M."/>
        </authorList>
    </citation>
    <scope>NUCLEOTIDE SEQUENCE [LARGE SCALE GENOMIC DNA]</scope>
    <source>
        <strain evidence="2 3">DSM 45211</strain>
    </source>
</reference>
<evidence type="ECO:0000313" key="3">
    <source>
        <dbReference type="Proteomes" id="UP000243528"/>
    </source>
</evidence>